<dbReference type="GO" id="GO:0005524">
    <property type="term" value="F:ATP binding"/>
    <property type="evidence" value="ECO:0007669"/>
    <property type="project" value="InterPro"/>
</dbReference>
<dbReference type="InterPro" id="IPR003959">
    <property type="entry name" value="ATPase_AAA_core"/>
</dbReference>
<dbReference type="Proteomes" id="UP000485058">
    <property type="component" value="Unassembled WGS sequence"/>
</dbReference>
<dbReference type="AlphaFoldDB" id="A0A699Z2J9"/>
<gene>
    <name evidence="2" type="ORF">HaLaN_12670</name>
</gene>
<dbReference type="Pfam" id="PF00004">
    <property type="entry name" value="AAA"/>
    <property type="match status" value="1"/>
</dbReference>
<keyword evidence="3" id="KW-1185">Reference proteome</keyword>
<dbReference type="SUPFAM" id="SSF52540">
    <property type="entry name" value="P-loop containing nucleoside triphosphate hydrolases"/>
    <property type="match status" value="1"/>
</dbReference>
<dbReference type="GO" id="GO:0009507">
    <property type="term" value="C:chloroplast"/>
    <property type="evidence" value="ECO:0007669"/>
    <property type="project" value="TreeGrafter"/>
</dbReference>
<proteinExistence type="predicted"/>
<dbReference type="InterPro" id="IPR003593">
    <property type="entry name" value="AAA+_ATPase"/>
</dbReference>
<dbReference type="Gene3D" id="3.40.50.300">
    <property type="entry name" value="P-loop containing nucleotide triphosphate hydrolases"/>
    <property type="match status" value="1"/>
</dbReference>
<dbReference type="GO" id="GO:0004176">
    <property type="term" value="F:ATP-dependent peptidase activity"/>
    <property type="evidence" value="ECO:0007669"/>
    <property type="project" value="TreeGrafter"/>
</dbReference>
<dbReference type="GO" id="GO:0016887">
    <property type="term" value="F:ATP hydrolysis activity"/>
    <property type="evidence" value="ECO:0007669"/>
    <property type="project" value="InterPro"/>
</dbReference>
<protein>
    <submittedName>
        <fullName evidence="2">AAA domain-containing protein</fullName>
    </submittedName>
</protein>
<feature type="domain" description="AAA+ ATPase" evidence="1">
    <location>
        <begin position="22"/>
        <end position="121"/>
    </location>
</feature>
<organism evidence="2 3">
    <name type="scientific">Haematococcus lacustris</name>
    <name type="common">Green alga</name>
    <name type="synonym">Haematococcus pluvialis</name>
    <dbReference type="NCBI Taxonomy" id="44745"/>
    <lineage>
        <taxon>Eukaryota</taxon>
        <taxon>Viridiplantae</taxon>
        <taxon>Chlorophyta</taxon>
        <taxon>core chlorophytes</taxon>
        <taxon>Chlorophyceae</taxon>
        <taxon>CS clade</taxon>
        <taxon>Chlamydomonadales</taxon>
        <taxon>Haematococcaceae</taxon>
        <taxon>Haematococcus</taxon>
    </lineage>
</organism>
<dbReference type="EMBL" id="BLLF01000974">
    <property type="protein sequence ID" value="GFH16281.1"/>
    <property type="molecule type" value="Genomic_DNA"/>
</dbReference>
<dbReference type="SMART" id="SM00382">
    <property type="entry name" value="AAA"/>
    <property type="match status" value="1"/>
</dbReference>
<dbReference type="InterPro" id="IPR041569">
    <property type="entry name" value="AAA_lid_3"/>
</dbReference>
<evidence type="ECO:0000259" key="1">
    <source>
        <dbReference type="SMART" id="SM00382"/>
    </source>
</evidence>
<name>A0A699Z2J9_HAELA</name>
<dbReference type="InterPro" id="IPR027417">
    <property type="entry name" value="P-loop_NTPase"/>
</dbReference>
<dbReference type="GO" id="GO:0006508">
    <property type="term" value="P:proteolysis"/>
    <property type="evidence" value="ECO:0007669"/>
    <property type="project" value="TreeGrafter"/>
</dbReference>
<accession>A0A699Z2J9</accession>
<feature type="non-terminal residue" evidence="2">
    <location>
        <position position="1"/>
    </location>
</feature>
<reference evidence="2 3" key="1">
    <citation type="submission" date="2020-02" db="EMBL/GenBank/DDBJ databases">
        <title>Draft genome sequence of Haematococcus lacustris strain NIES-144.</title>
        <authorList>
            <person name="Morimoto D."/>
            <person name="Nakagawa S."/>
            <person name="Yoshida T."/>
            <person name="Sawayama S."/>
        </authorList>
    </citation>
    <scope>NUCLEOTIDE SEQUENCE [LARGE SCALE GENOMIC DNA]</scope>
    <source>
        <strain evidence="2 3">NIES-144</strain>
    </source>
</reference>
<sequence length="193" mass="20864">EINEIIEYLKNPALLRQRGVSRIGGVLLAGAPGTGKTLLAKAIAAESGVRMFTCSGTDFFDIYTGVGPRRIRETFQKMRDNAPAILFVDEFDALGAARSGSGQGDESAAIINEMLVHARNKAVDPAINWTEVARAMAGFTGADCMGLMQRAQRMAGRQGRDAITEDDMYAAMENKAMETFSEYNDALKMGVDT</sequence>
<dbReference type="PANTHER" id="PTHR23076">
    <property type="entry name" value="METALLOPROTEASE M41 FTSH"/>
    <property type="match status" value="1"/>
</dbReference>
<feature type="non-terminal residue" evidence="2">
    <location>
        <position position="193"/>
    </location>
</feature>
<dbReference type="GO" id="GO:0045037">
    <property type="term" value="P:protein import into chloroplast stroma"/>
    <property type="evidence" value="ECO:0007669"/>
    <property type="project" value="TreeGrafter"/>
</dbReference>
<dbReference type="Gene3D" id="1.10.8.60">
    <property type="match status" value="1"/>
</dbReference>
<evidence type="ECO:0000313" key="3">
    <source>
        <dbReference type="Proteomes" id="UP000485058"/>
    </source>
</evidence>
<dbReference type="PANTHER" id="PTHR23076:SF37">
    <property type="entry name" value="ATP-DEPENDENT ZINC METALLOPROTEASE FTSH 4, MITOCHONDRIAL"/>
    <property type="match status" value="1"/>
</dbReference>
<comment type="caution">
    <text evidence="2">The sequence shown here is derived from an EMBL/GenBank/DDBJ whole genome shotgun (WGS) entry which is preliminary data.</text>
</comment>
<dbReference type="Pfam" id="PF17862">
    <property type="entry name" value="AAA_lid_3"/>
    <property type="match status" value="1"/>
</dbReference>
<evidence type="ECO:0000313" key="2">
    <source>
        <dbReference type="EMBL" id="GFH16281.1"/>
    </source>
</evidence>